<reference evidence="3 4" key="1">
    <citation type="submission" date="2023-12" db="EMBL/GenBank/DDBJ databases">
        <title>Description of Novel Strain Fulvimarina sp. 2208YS6-2-32 isolated from Uroteuthis (Photololigo) edulis.</title>
        <authorList>
            <person name="Park J.-S."/>
        </authorList>
    </citation>
    <scope>NUCLEOTIDE SEQUENCE [LARGE SCALE GENOMIC DNA]</scope>
    <source>
        <strain evidence="3 4">2208YS6-2-32</strain>
    </source>
</reference>
<dbReference type="RefSeq" id="WP_322189193.1">
    <property type="nucleotide sequence ID" value="NZ_JAXLPB010000010.1"/>
</dbReference>
<feature type="chain" id="PRO_5046826392" description="DUF4148 domain-containing protein" evidence="2">
    <location>
        <begin position="28"/>
        <end position="129"/>
    </location>
</feature>
<proteinExistence type="predicted"/>
<feature type="compositionally biased region" description="Basic and acidic residues" evidence="1">
    <location>
        <begin position="120"/>
        <end position="129"/>
    </location>
</feature>
<evidence type="ECO:0000313" key="4">
    <source>
        <dbReference type="Proteomes" id="UP001294412"/>
    </source>
</evidence>
<feature type="region of interest" description="Disordered" evidence="1">
    <location>
        <begin position="71"/>
        <end position="129"/>
    </location>
</feature>
<protein>
    <recommendedName>
        <fullName evidence="5">DUF4148 domain-containing protein</fullName>
    </recommendedName>
</protein>
<evidence type="ECO:0000256" key="1">
    <source>
        <dbReference type="SAM" id="MobiDB-lite"/>
    </source>
</evidence>
<dbReference type="Proteomes" id="UP001294412">
    <property type="component" value="Unassembled WGS sequence"/>
</dbReference>
<feature type="compositionally biased region" description="Basic and acidic residues" evidence="1">
    <location>
        <begin position="76"/>
        <end position="92"/>
    </location>
</feature>
<keyword evidence="4" id="KW-1185">Reference proteome</keyword>
<feature type="region of interest" description="Disordered" evidence="1">
    <location>
        <begin position="34"/>
        <end position="53"/>
    </location>
</feature>
<evidence type="ECO:0000313" key="3">
    <source>
        <dbReference type="EMBL" id="MDY8111073.1"/>
    </source>
</evidence>
<accession>A0ABU5I6Q6</accession>
<keyword evidence="2" id="KW-0732">Signal</keyword>
<dbReference type="EMBL" id="JAXLPB010000010">
    <property type="protein sequence ID" value="MDY8111073.1"/>
    <property type="molecule type" value="Genomic_DNA"/>
</dbReference>
<feature type="signal peptide" evidence="2">
    <location>
        <begin position="1"/>
        <end position="27"/>
    </location>
</feature>
<evidence type="ECO:0008006" key="5">
    <source>
        <dbReference type="Google" id="ProtNLM"/>
    </source>
</evidence>
<gene>
    <name evidence="3" type="ORF">U0C82_18260</name>
</gene>
<organism evidence="3 4">
    <name type="scientific">Fulvimarina uroteuthidis</name>
    <dbReference type="NCBI Taxonomy" id="3098149"/>
    <lineage>
        <taxon>Bacteria</taxon>
        <taxon>Pseudomonadati</taxon>
        <taxon>Pseudomonadota</taxon>
        <taxon>Alphaproteobacteria</taxon>
        <taxon>Hyphomicrobiales</taxon>
        <taxon>Aurantimonadaceae</taxon>
        <taxon>Fulvimarina</taxon>
    </lineage>
</organism>
<feature type="compositionally biased region" description="Polar residues" evidence="1">
    <location>
        <begin position="35"/>
        <end position="53"/>
    </location>
</feature>
<sequence length="129" mass="13579">MTHLICKTTLVAATFAAVAAYSIPASARIVPGSEYGTTQSEEASRASVSNPAANVAGTTLNASRVYGYNKTVPGSDYDRMSGEEDTRDDVRRMTGGTDATRVNPNSARIVPGSDYGSEANEVRERASVL</sequence>
<comment type="caution">
    <text evidence="3">The sequence shown here is derived from an EMBL/GenBank/DDBJ whole genome shotgun (WGS) entry which is preliminary data.</text>
</comment>
<name>A0ABU5I6Q6_9HYPH</name>
<evidence type="ECO:0000256" key="2">
    <source>
        <dbReference type="SAM" id="SignalP"/>
    </source>
</evidence>